<dbReference type="GO" id="GO:0009451">
    <property type="term" value="P:RNA modification"/>
    <property type="evidence" value="ECO:0007669"/>
    <property type="project" value="InterPro"/>
</dbReference>
<dbReference type="InterPro" id="IPR002885">
    <property type="entry name" value="PPR_rpt"/>
</dbReference>
<feature type="repeat" description="PPR" evidence="2">
    <location>
        <begin position="86"/>
        <end position="117"/>
    </location>
</feature>
<feature type="repeat" description="PPR" evidence="2">
    <location>
        <begin position="458"/>
        <end position="492"/>
    </location>
</feature>
<name>A0AAN7MAZ5_TRANT</name>
<dbReference type="NCBIfam" id="TIGR00756">
    <property type="entry name" value="PPR"/>
    <property type="match status" value="4"/>
</dbReference>
<dbReference type="FunFam" id="1.25.40.10:FF:000090">
    <property type="entry name" value="Pentatricopeptide repeat-containing protein, chloroplastic"/>
    <property type="match status" value="1"/>
</dbReference>
<proteinExistence type="predicted"/>
<feature type="repeat" description="PPR" evidence="2">
    <location>
        <begin position="223"/>
        <end position="257"/>
    </location>
</feature>
<dbReference type="GO" id="GO:0003723">
    <property type="term" value="F:RNA binding"/>
    <property type="evidence" value="ECO:0007669"/>
    <property type="project" value="InterPro"/>
</dbReference>
<accession>A0AAN7MAZ5</accession>
<evidence type="ECO:0008006" key="5">
    <source>
        <dbReference type="Google" id="ProtNLM"/>
    </source>
</evidence>
<organism evidence="3 4">
    <name type="scientific">Trapa natans</name>
    <name type="common">Water chestnut</name>
    <dbReference type="NCBI Taxonomy" id="22666"/>
    <lineage>
        <taxon>Eukaryota</taxon>
        <taxon>Viridiplantae</taxon>
        <taxon>Streptophyta</taxon>
        <taxon>Embryophyta</taxon>
        <taxon>Tracheophyta</taxon>
        <taxon>Spermatophyta</taxon>
        <taxon>Magnoliopsida</taxon>
        <taxon>eudicotyledons</taxon>
        <taxon>Gunneridae</taxon>
        <taxon>Pentapetalae</taxon>
        <taxon>rosids</taxon>
        <taxon>malvids</taxon>
        <taxon>Myrtales</taxon>
        <taxon>Lythraceae</taxon>
        <taxon>Trapa</taxon>
    </lineage>
</organism>
<comment type="caution">
    <text evidence="3">The sequence shown here is derived from an EMBL/GenBank/DDBJ whole genome shotgun (WGS) entry which is preliminary data.</text>
</comment>
<dbReference type="InterPro" id="IPR011990">
    <property type="entry name" value="TPR-like_helical_dom_sf"/>
</dbReference>
<dbReference type="InterPro" id="IPR046848">
    <property type="entry name" value="E_motif"/>
</dbReference>
<evidence type="ECO:0000256" key="2">
    <source>
        <dbReference type="PROSITE-ProRule" id="PRU00708"/>
    </source>
</evidence>
<evidence type="ECO:0000256" key="1">
    <source>
        <dbReference type="ARBA" id="ARBA00022737"/>
    </source>
</evidence>
<reference evidence="3 4" key="1">
    <citation type="journal article" date="2023" name="Hortic Res">
        <title>Pangenome of water caltrop reveals structural variations and asymmetric subgenome divergence after allopolyploidization.</title>
        <authorList>
            <person name="Zhang X."/>
            <person name="Chen Y."/>
            <person name="Wang L."/>
            <person name="Yuan Y."/>
            <person name="Fang M."/>
            <person name="Shi L."/>
            <person name="Lu R."/>
            <person name="Comes H.P."/>
            <person name="Ma Y."/>
            <person name="Chen Y."/>
            <person name="Huang G."/>
            <person name="Zhou Y."/>
            <person name="Zheng Z."/>
            <person name="Qiu Y."/>
        </authorList>
    </citation>
    <scope>NUCLEOTIDE SEQUENCE [LARGE SCALE GENOMIC DNA]</scope>
    <source>
        <strain evidence="3">F231</strain>
    </source>
</reference>
<dbReference type="PROSITE" id="PS51375">
    <property type="entry name" value="PPR"/>
    <property type="match status" value="5"/>
</dbReference>
<dbReference type="Proteomes" id="UP001346149">
    <property type="component" value="Unassembled WGS sequence"/>
</dbReference>
<sequence length="703" mass="79006">MQMKTLKEGLIHHARAIKFGFPRTVFSSNQLIHLYSKSGQLTEAQKLFDEMPVRNVFSWNAIISAHVKGRDFEQANRLFEAATERDLVTYNSMLSGYISAVGHEMDAVELFMEMQSVHGSVKPDEFTLTIMLNLSAKICSVSFGRQLHSYMVKTGNDLNGFATSSLIDMYSKNESFGDALKVFSQVDQGVDLVSRNAMLAACCREGDLGLASDLFWREARLNDVISWNTLISAFTQNGLAEESVKMFVEMEKNGIRWSEHTFAGLLDACSTLKDVKLGKEIHGWVLKNGMISNPFLSSGLIDVYCKCGNMKYAESVYATGDVENPFSITRMITGYSSSGSMPRARQLFDVLTEKNSVVWTALFCGYVKARQCEAVFELLHEYRKEEQKEVLDPLIIVSLLGACALQSGLAPGKQAHSYMLRRGIKIDEKLASALIDMYCKSGNIGHAEKIFDRLIERDIVHYNIMIAGYAHSGHGDQAIELYHEMLEKSLRPDSVTFLALLSACRHCGLVELGEQYFHSMTLEHDVLPEIDHYCCMIDLYGRTNCLEKAIDFMKTIPSNMDAAIFGAFLSACKLNGKLQMVREVEEKLLIMEEGNGSRYVQLANLYAEHGHWDEMERIRRKMRGKEAKKLAGCSWLYVEDLVHVFTSGDTTHMKSDAIYSTLGFLTGELLEMADMGTEDCEGMRSMALEEENNSNFILLLANQ</sequence>
<dbReference type="PANTHER" id="PTHR47926">
    <property type="entry name" value="PENTATRICOPEPTIDE REPEAT-CONTAINING PROTEIN"/>
    <property type="match status" value="1"/>
</dbReference>
<dbReference type="Pfam" id="PF20431">
    <property type="entry name" value="E_motif"/>
    <property type="match status" value="1"/>
</dbReference>
<evidence type="ECO:0000313" key="4">
    <source>
        <dbReference type="Proteomes" id="UP001346149"/>
    </source>
</evidence>
<feature type="repeat" description="PPR" evidence="2">
    <location>
        <begin position="24"/>
        <end position="58"/>
    </location>
</feature>
<dbReference type="PANTHER" id="PTHR47926:SF387">
    <property type="entry name" value="PENTATRICOPEPTIDE REPEAT-CONTAINING PROTEIN"/>
    <property type="match status" value="1"/>
</dbReference>
<dbReference type="Pfam" id="PF13041">
    <property type="entry name" value="PPR_2"/>
    <property type="match status" value="3"/>
</dbReference>
<gene>
    <name evidence="3" type="ORF">SAY86_022176</name>
</gene>
<dbReference type="EMBL" id="JAXQNO010000003">
    <property type="protein sequence ID" value="KAK4801689.1"/>
    <property type="molecule type" value="Genomic_DNA"/>
</dbReference>
<dbReference type="Gene3D" id="1.25.40.10">
    <property type="entry name" value="Tetratricopeptide repeat domain"/>
    <property type="match status" value="5"/>
</dbReference>
<dbReference type="Pfam" id="PF01535">
    <property type="entry name" value="PPR"/>
    <property type="match status" value="8"/>
</dbReference>
<dbReference type="InterPro" id="IPR046960">
    <property type="entry name" value="PPR_At4g14850-like_plant"/>
</dbReference>
<protein>
    <recommendedName>
        <fullName evidence="5">Pentatricopeptide repeat-containing protein</fullName>
    </recommendedName>
</protein>
<evidence type="ECO:0000313" key="3">
    <source>
        <dbReference type="EMBL" id="KAK4801689.1"/>
    </source>
</evidence>
<feature type="repeat" description="PPR" evidence="2">
    <location>
        <begin position="427"/>
        <end position="457"/>
    </location>
</feature>
<dbReference type="AlphaFoldDB" id="A0AAN7MAZ5"/>
<keyword evidence="1" id="KW-0677">Repeat</keyword>
<keyword evidence="4" id="KW-1185">Reference proteome</keyword>